<feature type="transmembrane region" description="Helical" evidence="6">
    <location>
        <begin position="12"/>
        <end position="33"/>
    </location>
</feature>
<dbReference type="InterPro" id="IPR051170">
    <property type="entry name" value="Neural/epithelial_adhesion"/>
</dbReference>
<dbReference type="Pfam" id="PF13927">
    <property type="entry name" value="Ig_3"/>
    <property type="match status" value="1"/>
</dbReference>
<dbReference type="Pfam" id="PF07679">
    <property type="entry name" value="I-set"/>
    <property type="match status" value="1"/>
</dbReference>
<dbReference type="CDD" id="cd00096">
    <property type="entry name" value="Ig"/>
    <property type="match status" value="1"/>
</dbReference>
<keyword evidence="6" id="KW-0472">Membrane</keyword>
<feature type="domain" description="Ig-like" evidence="7">
    <location>
        <begin position="261"/>
        <end position="345"/>
    </location>
</feature>
<keyword evidence="6" id="KW-1133">Transmembrane helix</keyword>
<dbReference type="Proteomes" id="UP000887567">
    <property type="component" value="Unplaced"/>
</dbReference>
<dbReference type="InterPro" id="IPR013098">
    <property type="entry name" value="Ig_I-set"/>
</dbReference>
<evidence type="ECO:0000259" key="7">
    <source>
        <dbReference type="PROSITE" id="PS50835"/>
    </source>
</evidence>
<protein>
    <recommendedName>
        <fullName evidence="7">Ig-like domain-containing protein</fullName>
    </recommendedName>
</protein>
<dbReference type="InterPro" id="IPR008160">
    <property type="entry name" value="Collagen"/>
</dbReference>
<evidence type="ECO:0000256" key="6">
    <source>
        <dbReference type="SAM" id="Phobius"/>
    </source>
</evidence>
<keyword evidence="9" id="KW-1185">Reference proteome</keyword>
<evidence type="ECO:0000313" key="9">
    <source>
        <dbReference type="Proteomes" id="UP000887567"/>
    </source>
</evidence>
<name>A0A913X4N4_EXADI</name>
<dbReference type="PANTHER" id="PTHR12231:SF253">
    <property type="entry name" value="DPR-INTERACTING PROTEIN ETA, ISOFORM B-RELATED"/>
    <property type="match status" value="1"/>
</dbReference>
<evidence type="ECO:0000256" key="4">
    <source>
        <dbReference type="ARBA" id="ARBA00023319"/>
    </source>
</evidence>
<dbReference type="Gene3D" id="2.60.40.10">
    <property type="entry name" value="Immunoglobulins"/>
    <property type="match status" value="2"/>
</dbReference>
<keyword evidence="3" id="KW-1015">Disulfide bond</keyword>
<evidence type="ECO:0000256" key="1">
    <source>
        <dbReference type="ARBA" id="ARBA00022729"/>
    </source>
</evidence>
<evidence type="ECO:0000256" key="3">
    <source>
        <dbReference type="ARBA" id="ARBA00023157"/>
    </source>
</evidence>
<keyword evidence="1" id="KW-0732">Signal</keyword>
<dbReference type="KEGG" id="epa:110237570"/>
<evidence type="ECO:0000313" key="8">
    <source>
        <dbReference type="EnsemblMetazoa" id="XP_020898827.1"/>
    </source>
</evidence>
<dbReference type="OMA" id="IXNTTED"/>
<feature type="domain" description="Ig-like" evidence="7">
    <location>
        <begin position="174"/>
        <end position="258"/>
    </location>
</feature>
<organism evidence="8 9">
    <name type="scientific">Exaiptasia diaphana</name>
    <name type="common">Tropical sea anemone</name>
    <name type="synonym">Aiptasia pulchella</name>
    <dbReference type="NCBI Taxonomy" id="2652724"/>
    <lineage>
        <taxon>Eukaryota</taxon>
        <taxon>Metazoa</taxon>
        <taxon>Cnidaria</taxon>
        <taxon>Anthozoa</taxon>
        <taxon>Hexacorallia</taxon>
        <taxon>Actiniaria</taxon>
        <taxon>Aiptasiidae</taxon>
        <taxon>Exaiptasia</taxon>
    </lineage>
</organism>
<feature type="region of interest" description="Disordered" evidence="5">
    <location>
        <begin position="94"/>
        <end position="159"/>
    </location>
</feature>
<dbReference type="Pfam" id="PF01391">
    <property type="entry name" value="Collagen"/>
    <property type="match status" value="1"/>
</dbReference>
<dbReference type="PROSITE" id="PS50835">
    <property type="entry name" value="IG_LIKE"/>
    <property type="match status" value="2"/>
</dbReference>
<evidence type="ECO:0000256" key="2">
    <source>
        <dbReference type="ARBA" id="ARBA00022737"/>
    </source>
</evidence>
<keyword evidence="2" id="KW-0677">Repeat</keyword>
<dbReference type="GeneID" id="110237570"/>
<reference evidence="8" key="1">
    <citation type="submission" date="2022-11" db="UniProtKB">
        <authorList>
            <consortium name="EnsemblMetazoa"/>
        </authorList>
    </citation>
    <scope>IDENTIFICATION</scope>
</reference>
<accession>A0A913X4N4</accession>
<dbReference type="SMART" id="SM00409">
    <property type="entry name" value="IG"/>
    <property type="match status" value="2"/>
</dbReference>
<feature type="compositionally biased region" description="Low complexity" evidence="5">
    <location>
        <begin position="99"/>
        <end position="111"/>
    </location>
</feature>
<dbReference type="FunFam" id="2.60.40.10:FF:000032">
    <property type="entry name" value="palladin isoform X1"/>
    <property type="match status" value="1"/>
</dbReference>
<evidence type="ECO:0000256" key="5">
    <source>
        <dbReference type="SAM" id="MobiDB-lite"/>
    </source>
</evidence>
<dbReference type="InterPro" id="IPR007110">
    <property type="entry name" value="Ig-like_dom"/>
</dbReference>
<dbReference type="InterPro" id="IPR003598">
    <property type="entry name" value="Ig_sub2"/>
</dbReference>
<dbReference type="RefSeq" id="XP_020898827.1">
    <property type="nucleotide sequence ID" value="XM_021043168.2"/>
</dbReference>
<dbReference type="PANTHER" id="PTHR12231">
    <property type="entry name" value="CTX-RELATED TYPE I TRANSMEMBRANE PROTEIN"/>
    <property type="match status" value="1"/>
</dbReference>
<feature type="compositionally biased region" description="Low complexity" evidence="5">
    <location>
        <begin position="136"/>
        <end position="154"/>
    </location>
</feature>
<sequence>MEGSGKSKTSCILQLGVLLNLALTILSVGYLTYRVHTLDERIVRCEQIKKTESDVDVYKNRLPRAANNGSRDPTSACTKCRDLCMQIFSSRSSKKLKSSKPSSKPVCFRGPPGAPGPQGPKGPSGQRGRRGKRGFRGSPGIQGPPGVAGPQGPRGLPGTALSGKAYIVHSLALPKITKRPPSVLVTKEGDNVVIPSKASGFPKPRISWYKDNKKVDERFYITGALRIKNVKFEDHGVYLLKAKNFIGQATAKMKLVVNVAPRFVVRPPVYFAGYENWNTTITCNIFGFPPPRIEWTRALQDMSKERHVKTGNSLVIMNTKREDKGPYMCKGINNQGNVAAFVVLNVYTVSKYQLDVFINF</sequence>
<keyword evidence="4" id="KW-0393">Immunoglobulin domain</keyword>
<dbReference type="InterPro" id="IPR013783">
    <property type="entry name" value="Ig-like_fold"/>
</dbReference>
<proteinExistence type="predicted"/>
<keyword evidence="6" id="KW-0812">Transmembrane</keyword>
<dbReference type="SUPFAM" id="SSF48726">
    <property type="entry name" value="Immunoglobulin"/>
    <property type="match status" value="2"/>
</dbReference>
<dbReference type="SMART" id="SM00408">
    <property type="entry name" value="IGc2"/>
    <property type="match status" value="2"/>
</dbReference>
<dbReference type="InterPro" id="IPR003599">
    <property type="entry name" value="Ig_sub"/>
</dbReference>
<dbReference type="OrthoDB" id="5985707at2759"/>
<dbReference type="AlphaFoldDB" id="A0A913X4N4"/>
<dbReference type="EnsemblMetazoa" id="XM_021043168.2">
    <property type="protein sequence ID" value="XP_020898827.1"/>
    <property type="gene ID" value="LOC110237570"/>
</dbReference>
<dbReference type="InterPro" id="IPR036179">
    <property type="entry name" value="Ig-like_dom_sf"/>
</dbReference>